<dbReference type="GO" id="GO:0004674">
    <property type="term" value="F:protein serine/threonine kinase activity"/>
    <property type="evidence" value="ECO:0007669"/>
    <property type="project" value="UniProtKB-KW"/>
</dbReference>
<dbReference type="PANTHER" id="PTHR24346">
    <property type="entry name" value="MAP/MICROTUBULE AFFINITY-REGULATING KINASE"/>
    <property type="match status" value="1"/>
</dbReference>
<dbReference type="Gene3D" id="1.10.510.10">
    <property type="entry name" value="Transferase(Phosphotransferase) domain 1"/>
    <property type="match status" value="1"/>
</dbReference>
<dbReference type="PANTHER" id="PTHR24346:SF110">
    <property type="entry name" value="NON-SPECIFIC SERINE_THREONINE PROTEIN KINASE"/>
    <property type="match status" value="1"/>
</dbReference>
<comment type="similarity">
    <text evidence="2">Belongs to the protein kinase superfamily. CAMK Ser/Thr protein kinase family. NIM1 subfamily.</text>
</comment>
<evidence type="ECO:0000259" key="14">
    <source>
        <dbReference type="PROSITE" id="PS50011"/>
    </source>
</evidence>
<dbReference type="Proteomes" id="UP000807306">
    <property type="component" value="Unassembled WGS sequence"/>
</dbReference>
<dbReference type="InterPro" id="IPR000719">
    <property type="entry name" value="Prot_kinase_dom"/>
</dbReference>
<evidence type="ECO:0000313" key="15">
    <source>
        <dbReference type="EMBL" id="KAF9525153.1"/>
    </source>
</evidence>
<evidence type="ECO:0000256" key="3">
    <source>
        <dbReference type="ARBA" id="ARBA00012513"/>
    </source>
</evidence>
<evidence type="ECO:0000256" key="9">
    <source>
        <dbReference type="ARBA" id="ARBA00022840"/>
    </source>
</evidence>
<evidence type="ECO:0000256" key="2">
    <source>
        <dbReference type="ARBA" id="ARBA00010791"/>
    </source>
</evidence>
<dbReference type="EMBL" id="MU157888">
    <property type="protein sequence ID" value="KAF9525153.1"/>
    <property type="molecule type" value="Genomic_DNA"/>
</dbReference>
<keyword evidence="8 15" id="KW-0418">Kinase</keyword>
<proteinExistence type="inferred from homology"/>
<comment type="catalytic activity">
    <reaction evidence="10">
        <text>L-threonyl-[protein] + ATP = O-phospho-L-threonyl-[protein] + ADP + H(+)</text>
        <dbReference type="Rhea" id="RHEA:46608"/>
        <dbReference type="Rhea" id="RHEA-COMP:11060"/>
        <dbReference type="Rhea" id="RHEA-COMP:11605"/>
        <dbReference type="ChEBI" id="CHEBI:15378"/>
        <dbReference type="ChEBI" id="CHEBI:30013"/>
        <dbReference type="ChEBI" id="CHEBI:30616"/>
        <dbReference type="ChEBI" id="CHEBI:61977"/>
        <dbReference type="ChEBI" id="CHEBI:456216"/>
        <dbReference type="EC" id="2.7.11.1"/>
    </reaction>
</comment>
<evidence type="ECO:0000256" key="13">
    <source>
        <dbReference type="SAM" id="MobiDB-lite"/>
    </source>
</evidence>
<dbReference type="PROSITE" id="PS00107">
    <property type="entry name" value="PROTEIN_KINASE_ATP"/>
    <property type="match status" value="1"/>
</dbReference>
<feature type="region of interest" description="Disordered" evidence="13">
    <location>
        <begin position="564"/>
        <end position="634"/>
    </location>
</feature>
<dbReference type="SUPFAM" id="SSF56112">
    <property type="entry name" value="Protein kinase-like (PK-like)"/>
    <property type="match status" value="1"/>
</dbReference>
<keyword evidence="4" id="KW-0723">Serine/threonine-protein kinase</keyword>
<feature type="region of interest" description="Disordered" evidence="13">
    <location>
        <begin position="374"/>
        <end position="409"/>
    </location>
</feature>
<dbReference type="PROSITE" id="PS00108">
    <property type="entry name" value="PROTEIN_KINASE_ST"/>
    <property type="match status" value="1"/>
</dbReference>
<keyword evidence="9 12" id="KW-0067">ATP-binding</keyword>
<reference evidence="15" key="1">
    <citation type="submission" date="2020-11" db="EMBL/GenBank/DDBJ databases">
        <authorList>
            <consortium name="DOE Joint Genome Institute"/>
            <person name="Ahrendt S."/>
            <person name="Riley R."/>
            <person name="Andreopoulos W."/>
            <person name="Labutti K."/>
            <person name="Pangilinan J."/>
            <person name="Ruiz-Duenas F.J."/>
            <person name="Barrasa J.M."/>
            <person name="Sanchez-Garcia M."/>
            <person name="Camarero S."/>
            <person name="Miyauchi S."/>
            <person name="Serrano A."/>
            <person name="Linde D."/>
            <person name="Babiker R."/>
            <person name="Drula E."/>
            <person name="Ayuso-Fernandez I."/>
            <person name="Pacheco R."/>
            <person name="Padilla G."/>
            <person name="Ferreira P."/>
            <person name="Barriuso J."/>
            <person name="Kellner H."/>
            <person name="Castanera R."/>
            <person name="Alfaro M."/>
            <person name="Ramirez L."/>
            <person name="Pisabarro A.G."/>
            <person name="Kuo A."/>
            <person name="Tritt A."/>
            <person name="Lipzen A."/>
            <person name="He G."/>
            <person name="Yan M."/>
            <person name="Ng V."/>
            <person name="Cullen D."/>
            <person name="Martin F."/>
            <person name="Rosso M.-N."/>
            <person name="Henrissat B."/>
            <person name="Hibbett D."/>
            <person name="Martinez A.T."/>
            <person name="Grigoriev I.V."/>
        </authorList>
    </citation>
    <scope>NUCLEOTIDE SEQUENCE</scope>
    <source>
        <strain evidence="15">CBS 506.95</strain>
    </source>
</reference>
<keyword evidence="16" id="KW-1185">Reference proteome</keyword>
<organism evidence="15 16">
    <name type="scientific">Crepidotus variabilis</name>
    <dbReference type="NCBI Taxonomy" id="179855"/>
    <lineage>
        <taxon>Eukaryota</taxon>
        <taxon>Fungi</taxon>
        <taxon>Dikarya</taxon>
        <taxon>Basidiomycota</taxon>
        <taxon>Agaricomycotina</taxon>
        <taxon>Agaricomycetes</taxon>
        <taxon>Agaricomycetidae</taxon>
        <taxon>Agaricales</taxon>
        <taxon>Agaricineae</taxon>
        <taxon>Crepidotaceae</taxon>
        <taxon>Crepidotus</taxon>
    </lineage>
</organism>
<dbReference type="EC" id="2.7.11.1" evidence="3"/>
<dbReference type="InterPro" id="IPR011009">
    <property type="entry name" value="Kinase-like_dom_sf"/>
</dbReference>
<dbReference type="OrthoDB" id="193931at2759"/>
<dbReference type="GO" id="GO:0005935">
    <property type="term" value="C:cellular bud neck"/>
    <property type="evidence" value="ECO:0007669"/>
    <property type="project" value="UniProtKB-SubCell"/>
</dbReference>
<feature type="binding site" evidence="12">
    <location>
        <position position="45"/>
    </location>
    <ligand>
        <name>ATP</name>
        <dbReference type="ChEBI" id="CHEBI:30616"/>
    </ligand>
</feature>
<keyword evidence="5" id="KW-0597">Phosphoprotein</keyword>
<comment type="subcellular location">
    <subcellularLocation>
        <location evidence="1">Bud neck</location>
    </subcellularLocation>
</comment>
<comment type="caution">
    <text evidence="15">The sequence shown here is derived from an EMBL/GenBank/DDBJ whole genome shotgun (WGS) entry which is preliminary data.</text>
</comment>
<dbReference type="CDD" id="cd14081">
    <property type="entry name" value="STKc_BRSK1_2"/>
    <property type="match status" value="1"/>
</dbReference>
<sequence>MLPSKTPPDPKMIGLWKVGRTLGKGFSGHVRIARHSKTGQYAAIKIIPKGSLGSKISLNKLADEVEHSVLAVEREIVVMKLIDHPNIMKLYDVWETSSSLYLILEYVQGGELFEYLCNEGRRPTFEALDYFQQIICAVDYCHRFNIAHRDLKLENILIDQNSNIKVADFGMATWQDTSGGSLLKTSCGSPHYAAPEVISGKPYNGTASDIWSCGVILHALLVARLPFDDDDCPTLLHKISVGKFDMPSDIDPQAQDLIARMLTTDVKSRITMPEIMRHPFFLSRPLKNPDAMASNLDIDALAQPLRSRSAIDPDIFANLRTIWRDSDDPELVDALTSQEGNWQQGLYHLLADYRRKHSESRRVEEELIRARKQRKKAKTLDEAKALQAHLPPRSGAPTPRRARGNDHHMPHSAMSFIHVQYPGQSAPIIALSAASPGAPDPFDLSTIAVPDLADERMQAFFHQVADHLNVLQARVSEGTPRVGSDSQCPPLLKLPSMSSSSLLSSPVGVRSTNVRRVPSPFNEPPVGQSSTRPLSVRRKSKVAPPPIFAYDYGDNKENPIPITESDLINKDSPLLQPVPRMLPNEASNFHTPNHWPKSTRLRKNRPPPSPISPNFSEAGSSFSTPSSQGSSAPPKRWLDNVFKFKTATYNLLSRSDVHTTRSECRRLLMDMDLLVSLEDSEKLGVLKCRSIEAKEGNTMTQGVKSVKFRVEMQWPTPQLCSAGFLVSLHLIQEKGSLEAFKGINQQLARSWTLGYSQRMSELPSSSRYSSTAAVGA</sequence>
<feature type="domain" description="Protein kinase" evidence="14">
    <location>
        <begin position="16"/>
        <end position="281"/>
    </location>
</feature>
<gene>
    <name evidence="15" type="ORF">CPB83DRAFT_772559</name>
</gene>
<dbReference type="AlphaFoldDB" id="A0A9P6JLS4"/>
<evidence type="ECO:0000256" key="4">
    <source>
        <dbReference type="ARBA" id="ARBA00022527"/>
    </source>
</evidence>
<dbReference type="InterPro" id="IPR017441">
    <property type="entry name" value="Protein_kinase_ATP_BS"/>
</dbReference>
<dbReference type="GO" id="GO:0005524">
    <property type="term" value="F:ATP binding"/>
    <property type="evidence" value="ECO:0007669"/>
    <property type="project" value="UniProtKB-UniRule"/>
</dbReference>
<dbReference type="FunFam" id="1.10.510.10:FF:000394">
    <property type="entry name" value="Serine/threonine-protein kinase HSL1"/>
    <property type="match status" value="1"/>
</dbReference>
<evidence type="ECO:0000256" key="11">
    <source>
        <dbReference type="ARBA" id="ARBA00048679"/>
    </source>
</evidence>
<evidence type="ECO:0000256" key="7">
    <source>
        <dbReference type="ARBA" id="ARBA00022741"/>
    </source>
</evidence>
<feature type="compositionally biased region" description="Low complexity" evidence="13">
    <location>
        <begin position="620"/>
        <end position="634"/>
    </location>
</feature>
<comment type="catalytic activity">
    <reaction evidence="11">
        <text>L-seryl-[protein] + ATP = O-phospho-L-seryl-[protein] + ADP + H(+)</text>
        <dbReference type="Rhea" id="RHEA:17989"/>
        <dbReference type="Rhea" id="RHEA-COMP:9863"/>
        <dbReference type="Rhea" id="RHEA-COMP:11604"/>
        <dbReference type="ChEBI" id="CHEBI:15378"/>
        <dbReference type="ChEBI" id="CHEBI:29999"/>
        <dbReference type="ChEBI" id="CHEBI:30616"/>
        <dbReference type="ChEBI" id="CHEBI:83421"/>
        <dbReference type="ChEBI" id="CHEBI:456216"/>
        <dbReference type="EC" id="2.7.11.1"/>
    </reaction>
</comment>
<evidence type="ECO:0000256" key="12">
    <source>
        <dbReference type="PROSITE-ProRule" id="PRU10141"/>
    </source>
</evidence>
<evidence type="ECO:0000256" key="6">
    <source>
        <dbReference type="ARBA" id="ARBA00022679"/>
    </source>
</evidence>
<dbReference type="GO" id="GO:0005940">
    <property type="term" value="C:septin ring"/>
    <property type="evidence" value="ECO:0007669"/>
    <property type="project" value="UniProtKB-ARBA"/>
</dbReference>
<evidence type="ECO:0000256" key="8">
    <source>
        <dbReference type="ARBA" id="ARBA00022777"/>
    </source>
</evidence>
<dbReference type="PROSITE" id="PS50011">
    <property type="entry name" value="PROTEIN_KINASE_DOM"/>
    <property type="match status" value="1"/>
</dbReference>
<dbReference type="InterPro" id="IPR008271">
    <property type="entry name" value="Ser/Thr_kinase_AS"/>
</dbReference>
<keyword evidence="7 12" id="KW-0547">Nucleotide-binding</keyword>
<dbReference type="GO" id="GO:0035556">
    <property type="term" value="P:intracellular signal transduction"/>
    <property type="evidence" value="ECO:0007669"/>
    <property type="project" value="TreeGrafter"/>
</dbReference>
<feature type="region of interest" description="Disordered" evidence="13">
    <location>
        <begin position="498"/>
        <end position="540"/>
    </location>
</feature>
<evidence type="ECO:0000313" key="16">
    <source>
        <dbReference type="Proteomes" id="UP000807306"/>
    </source>
</evidence>
<keyword evidence="6" id="KW-0808">Transferase</keyword>
<evidence type="ECO:0000256" key="10">
    <source>
        <dbReference type="ARBA" id="ARBA00047899"/>
    </source>
</evidence>
<dbReference type="SMART" id="SM00220">
    <property type="entry name" value="S_TKc"/>
    <property type="match status" value="1"/>
</dbReference>
<accession>A0A9P6JLS4</accession>
<evidence type="ECO:0000256" key="5">
    <source>
        <dbReference type="ARBA" id="ARBA00022553"/>
    </source>
</evidence>
<protein>
    <recommendedName>
        <fullName evidence="3">non-specific serine/threonine protein kinase</fullName>
        <ecNumber evidence="3">2.7.11.1</ecNumber>
    </recommendedName>
</protein>
<dbReference type="Pfam" id="PF00069">
    <property type="entry name" value="Pkinase"/>
    <property type="match status" value="1"/>
</dbReference>
<name>A0A9P6JLS4_9AGAR</name>
<evidence type="ECO:0000256" key="1">
    <source>
        <dbReference type="ARBA" id="ARBA00004266"/>
    </source>
</evidence>